<gene>
    <name evidence="1" type="ORF">E2562_020642</name>
</gene>
<accession>A0A6G1EA12</accession>
<dbReference type="Proteomes" id="UP000479710">
    <property type="component" value="Unassembled WGS sequence"/>
</dbReference>
<sequence>MYTSTSDMFAGVITSVQRPYTYPTNDYGSACEVLLDGLKLDPGNTQIENALWEDRSLVPSREEQSASQDGGRASMRRAFFLSSKIALAGR</sequence>
<protein>
    <submittedName>
        <fullName evidence="1">Uncharacterized protein</fullName>
    </submittedName>
</protein>
<evidence type="ECO:0000313" key="1">
    <source>
        <dbReference type="EMBL" id="KAF0921955.1"/>
    </source>
</evidence>
<proteinExistence type="predicted"/>
<comment type="caution">
    <text evidence="1">The sequence shown here is derived from an EMBL/GenBank/DDBJ whole genome shotgun (WGS) entry which is preliminary data.</text>
</comment>
<keyword evidence="2" id="KW-1185">Reference proteome</keyword>
<dbReference type="EMBL" id="SPHZ02000004">
    <property type="protein sequence ID" value="KAF0921955.1"/>
    <property type="molecule type" value="Genomic_DNA"/>
</dbReference>
<reference evidence="1 2" key="1">
    <citation type="submission" date="2019-11" db="EMBL/GenBank/DDBJ databases">
        <title>Whole genome sequence of Oryza granulata.</title>
        <authorList>
            <person name="Li W."/>
        </authorList>
    </citation>
    <scope>NUCLEOTIDE SEQUENCE [LARGE SCALE GENOMIC DNA]</scope>
    <source>
        <strain evidence="2">cv. Menghai</strain>
        <tissue evidence="1">Leaf</tissue>
    </source>
</reference>
<evidence type="ECO:0000313" key="2">
    <source>
        <dbReference type="Proteomes" id="UP000479710"/>
    </source>
</evidence>
<organism evidence="1 2">
    <name type="scientific">Oryza meyeriana var. granulata</name>
    <dbReference type="NCBI Taxonomy" id="110450"/>
    <lineage>
        <taxon>Eukaryota</taxon>
        <taxon>Viridiplantae</taxon>
        <taxon>Streptophyta</taxon>
        <taxon>Embryophyta</taxon>
        <taxon>Tracheophyta</taxon>
        <taxon>Spermatophyta</taxon>
        <taxon>Magnoliopsida</taxon>
        <taxon>Liliopsida</taxon>
        <taxon>Poales</taxon>
        <taxon>Poaceae</taxon>
        <taxon>BOP clade</taxon>
        <taxon>Oryzoideae</taxon>
        <taxon>Oryzeae</taxon>
        <taxon>Oryzinae</taxon>
        <taxon>Oryza</taxon>
        <taxon>Oryza meyeriana</taxon>
    </lineage>
</organism>
<dbReference type="AlphaFoldDB" id="A0A6G1EA12"/>
<name>A0A6G1EA12_9ORYZ</name>